<keyword evidence="3" id="KW-1185">Reference proteome</keyword>
<protein>
    <submittedName>
        <fullName evidence="2">Uncharacterized protein</fullName>
    </submittedName>
</protein>
<feature type="signal peptide" evidence="1">
    <location>
        <begin position="1"/>
        <end position="16"/>
    </location>
</feature>
<evidence type="ECO:0000313" key="3">
    <source>
        <dbReference type="Proteomes" id="UP001432322"/>
    </source>
</evidence>
<accession>A0AAV5VMZ8</accession>
<keyword evidence="1" id="KW-0732">Signal</keyword>
<proteinExistence type="predicted"/>
<reference evidence="2" key="1">
    <citation type="submission" date="2023-10" db="EMBL/GenBank/DDBJ databases">
        <title>Genome assembly of Pristionchus species.</title>
        <authorList>
            <person name="Yoshida K."/>
            <person name="Sommer R.J."/>
        </authorList>
    </citation>
    <scope>NUCLEOTIDE SEQUENCE</scope>
    <source>
        <strain evidence="2">RS5133</strain>
    </source>
</reference>
<feature type="non-terminal residue" evidence="2">
    <location>
        <position position="1"/>
    </location>
</feature>
<dbReference type="Proteomes" id="UP001432322">
    <property type="component" value="Unassembled WGS sequence"/>
</dbReference>
<dbReference type="AlphaFoldDB" id="A0AAV5VMZ8"/>
<feature type="non-terminal residue" evidence="2">
    <location>
        <position position="214"/>
    </location>
</feature>
<sequence length="214" mass="24319">LFSALLLAFVRHPAAAVDTQALRERSKAYYPNTLAFAPHEYEGLKANLPPTYYAAWANGVLCELYSKTLNGQLLADVFSGAISAEDRDAFHKDDGHRPCKTNNERISYPNDYEFESCGKKKTTPAHASAKYIRNSYLREFKQRDCAPAALAKVQAAGWKKLGQYYNLTGLRKWREMEGLQKLHENHRMSVHYIAQSTWPPEREQSGKFLCDALN</sequence>
<evidence type="ECO:0000256" key="1">
    <source>
        <dbReference type="SAM" id="SignalP"/>
    </source>
</evidence>
<comment type="caution">
    <text evidence="2">The sequence shown here is derived from an EMBL/GenBank/DDBJ whole genome shotgun (WGS) entry which is preliminary data.</text>
</comment>
<dbReference type="EMBL" id="BTSY01000003">
    <property type="protein sequence ID" value="GMT20786.1"/>
    <property type="molecule type" value="Genomic_DNA"/>
</dbReference>
<feature type="chain" id="PRO_5043439592" evidence="1">
    <location>
        <begin position="17"/>
        <end position="214"/>
    </location>
</feature>
<gene>
    <name evidence="2" type="ORF">PFISCL1PPCAC_12083</name>
</gene>
<organism evidence="2 3">
    <name type="scientific">Pristionchus fissidentatus</name>
    <dbReference type="NCBI Taxonomy" id="1538716"/>
    <lineage>
        <taxon>Eukaryota</taxon>
        <taxon>Metazoa</taxon>
        <taxon>Ecdysozoa</taxon>
        <taxon>Nematoda</taxon>
        <taxon>Chromadorea</taxon>
        <taxon>Rhabditida</taxon>
        <taxon>Rhabditina</taxon>
        <taxon>Diplogasteromorpha</taxon>
        <taxon>Diplogasteroidea</taxon>
        <taxon>Neodiplogasteridae</taxon>
        <taxon>Pristionchus</taxon>
    </lineage>
</organism>
<evidence type="ECO:0000313" key="2">
    <source>
        <dbReference type="EMBL" id="GMT20786.1"/>
    </source>
</evidence>
<name>A0AAV5VMZ8_9BILA</name>